<protein>
    <recommendedName>
        <fullName evidence="5">Lipoprotein</fullName>
    </recommendedName>
</protein>
<organism evidence="3 4">
    <name type="scientific">Brevibacillus laterosporus</name>
    <name type="common">Bacillus laterosporus</name>
    <dbReference type="NCBI Taxonomy" id="1465"/>
    <lineage>
        <taxon>Bacteria</taxon>
        <taxon>Bacillati</taxon>
        <taxon>Bacillota</taxon>
        <taxon>Bacilli</taxon>
        <taxon>Bacillales</taxon>
        <taxon>Paenibacillaceae</taxon>
        <taxon>Brevibacillus</taxon>
    </lineage>
</organism>
<reference evidence="3 4" key="1">
    <citation type="submission" date="2018-11" db="EMBL/GenBank/DDBJ databases">
        <title>Phylogenetic determinants of toxin gene distribution in genomes of Brevibacillus laterosporus.</title>
        <authorList>
            <person name="Glare T.R."/>
            <person name="Durrant A."/>
            <person name="Berry C."/>
            <person name="Palma L."/>
            <person name="Ormskirk M."/>
            <person name="Cox M.O."/>
        </authorList>
    </citation>
    <scope>NUCLEOTIDE SEQUENCE [LARGE SCALE GENOMIC DNA]</scope>
    <source>
        <strain evidence="3 4">1821L</strain>
    </source>
</reference>
<dbReference type="EMBL" id="CP033464">
    <property type="protein sequence ID" value="QDX92637.1"/>
    <property type="molecule type" value="Genomic_DNA"/>
</dbReference>
<dbReference type="InterPro" id="IPR031841">
    <property type="entry name" value="Endopep_inhib"/>
</dbReference>
<dbReference type="OrthoDB" id="2814503at2"/>
<gene>
    <name evidence="3" type="ORF">EEL30_10060</name>
</gene>
<dbReference type="Pfam" id="PF16800">
    <property type="entry name" value="Endopep_inhib"/>
    <property type="match status" value="1"/>
</dbReference>
<accession>A0A518V6H1</accession>
<evidence type="ECO:0000313" key="4">
    <source>
        <dbReference type="Proteomes" id="UP000319432"/>
    </source>
</evidence>
<evidence type="ECO:0008006" key="5">
    <source>
        <dbReference type="Google" id="ProtNLM"/>
    </source>
</evidence>
<dbReference type="PROSITE" id="PS51257">
    <property type="entry name" value="PROKAR_LIPOPROTEIN"/>
    <property type="match status" value="1"/>
</dbReference>
<keyword evidence="4" id="KW-1185">Reference proteome</keyword>
<feature type="compositionally biased region" description="Low complexity" evidence="1">
    <location>
        <begin position="29"/>
        <end position="46"/>
    </location>
</feature>
<feature type="region of interest" description="Disordered" evidence="1">
    <location>
        <begin position="21"/>
        <end position="55"/>
    </location>
</feature>
<feature type="chain" id="PRO_5038949050" description="Lipoprotein" evidence="2">
    <location>
        <begin position="19"/>
        <end position="205"/>
    </location>
</feature>
<evidence type="ECO:0000313" key="3">
    <source>
        <dbReference type="EMBL" id="QDX92637.1"/>
    </source>
</evidence>
<evidence type="ECO:0000256" key="1">
    <source>
        <dbReference type="SAM" id="MobiDB-lite"/>
    </source>
</evidence>
<dbReference type="InterPro" id="IPR053749">
    <property type="entry name" value="TA_system-associated_sf"/>
</dbReference>
<keyword evidence="2" id="KW-0732">Signal</keyword>
<proteinExistence type="predicted"/>
<feature type="signal peptide" evidence="2">
    <location>
        <begin position="1"/>
        <end position="18"/>
    </location>
</feature>
<name>A0A518V6H1_BRELA</name>
<dbReference type="Proteomes" id="UP000319432">
    <property type="component" value="Chromosome"/>
</dbReference>
<dbReference type="Gene3D" id="3.10.450.420">
    <property type="match status" value="1"/>
</dbReference>
<sequence length="205" mass="22472">MKKWTGFLLLSALVVALAGCSGNQPDQKPTTPTTSTETTQPATDPTKPAGSKHANMDEKEAVALAAEGAYAYAYVLQGGKMEPGEIKSFTHDGKEYRYVGSDLDTKEKLMKYLENIYTKATSDKLMTNLQLIEKDGKLAQPNADKGSMLQWANGQAEMITENQNGREYEIKVPSGEGDQVDFKGYSVRIKQENGVWKLDTIPGVK</sequence>
<evidence type="ECO:0000256" key="2">
    <source>
        <dbReference type="SAM" id="SignalP"/>
    </source>
</evidence>
<dbReference type="AlphaFoldDB" id="A0A518V6H1"/>